<name>A0A067PCG6_9AGAM</name>
<dbReference type="InterPro" id="IPR027450">
    <property type="entry name" value="AlkB-like"/>
</dbReference>
<organism evidence="3 4">
    <name type="scientific">Jaapia argillacea MUCL 33604</name>
    <dbReference type="NCBI Taxonomy" id="933084"/>
    <lineage>
        <taxon>Eukaryota</taxon>
        <taxon>Fungi</taxon>
        <taxon>Dikarya</taxon>
        <taxon>Basidiomycota</taxon>
        <taxon>Agaricomycotina</taxon>
        <taxon>Agaricomycetes</taxon>
        <taxon>Agaricomycetidae</taxon>
        <taxon>Jaapiales</taxon>
        <taxon>Jaapiaceae</taxon>
        <taxon>Jaapia</taxon>
    </lineage>
</organism>
<dbReference type="PANTHER" id="PTHR31212">
    <property type="entry name" value="ALPHA-KETOGLUTARATE-DEPENDENT DIOXYGENASE ALKB HOMOLOG 3"/>
    <property type="match status" value="1"/>
</dbReference>
<dbReference type="EMBL" id="KL197739">
    <property type="protein sequence ID" value="KDQ52613.1"/>
    <property type="molecule type" value="Genomic_DNA"/>
</dbReference>
<protein>
    <recommendedName>
        <fullName evidence="2">Fe2OG dioxygenase domain-containing protein</fullName>
    </recommendedName>
</protein>
<gene>
    <name evidence="3" type="ORF">JAAARDRAFT_480823</name>
</gene>
<dbReference type="InterPro" id="IPR032854">
    <property type="entry name" value="ALKBH3"/>
</dbReference>
<dbReference type="PROSITE" id="PS51471">
    <property type="entry name" value="FE2OG_OXY"/>
    <property type="match status" value="1"/>
</dbReference>
<dbReference type="Pfam" id="PF13532">
    <property type="entry name" value="2OG-FeII_Oxy_2"/>
    <property type="match status" value="1"/>
</dbReference>
<dbReference type="InterPro" id="IPR005123">
    <property type="entry name" value="Oxoglu/Fe-dep_dioxygenase_dom"/>
</dbReference>
<dbReference type="PANTHER" id="PTHR31212:SF5">
    <property type="entry name" value="ISOCHORISMATASE FAMILY PROTEIN FAMILY (AFU_ORTHOLOGUE AFUA_3G14500)"/>
    <property type="match status" value="1"/>
</dbReference>
<evidence type="ECO:0000259" key="2">
    <source>
        <dbReference type="PROSITE" id="PS51471"/>
    </source>
</evidence>
<dbReference type="GO" id="GO:0051213">
    <property type="term" value="F:dioxygenase activity"/>
    <property type="evidence" value="ECO:0007669"/>
    <property type="project" value="InterPro"/>
</dbReference>
<dbReference type="Proteomes" id="UP000027265">
    <property type="component" value="Unassembled WGS sequence"/>
</dbReference>
<dbReference type="AlphaFoldDB" id="A0A067PCG6"/>
<evidence type="ECO:0000313" key="3">
    <source>
        <dbReference type="EMBL" id="KDQ52613.1"/>
    </source>
</evidence>
<evidence type="ECO:0000313" key="4">
    <source>
        <dbReference type="Proteomes" id="UP000027265"/>
    </source>
</evidence>
<dbReference type="InParanoid" id="A0A067PCG6"/>
<dbReference type="GO" id="GO:0006307">
    <property type="term" value="P:DNA alkylation repair"/>
    <property type="evidence" value="ECO:0007669"/>
    <property type="project" value="InterPro"/>
</dbReference>
<dbReference type="OrthoDB" id="445341at2759"/>
<dbReference type="InterPro" id="IPR037151">
    <property type="entry name" value="AlkB-like_sf"/>
</dbReference>
<feature type="region of interest" description="Disordered" evidence="1">
    <location>
        <begin position="1"/>
        <end position="30"/>
    </location>
</feature>
<dbReference type="SUPFAM" id="SSF51197">
    <property type="entry name" value="Clavaminate synthase-like"/>
    <property type="match status" value="1"/>
</dbReference>
<evidence type="ECO:0000256" key="1">
    <source>
        <dbReference type="SAM" id="MobiDB-lite"/>
    </source>
</evidence>
<sequence length="322" mass="36200">MENYPEPGTSLPTAFAGRARPAGTTSRKRNSFDHLPLLEAGQKMGEGDTYLLTDILPPELAEVALEKLKEEVKWHVMHHRGGEVPRLVAVEGEVAEDGSFPIYRHPADESPPLLPFSPTVSLIRSYVEKALNHPVNHVLIQHYRTGADYISEHSDKTIDVVRDSSIVNVSIGAQRVMVLRTKKDAIPTDGEGERTRETQRIPLPHNSMFVLGLDTNKKWLHCIRTDKRPFHTKSEEERFANGERISLTFRRISTFLTEGETHIYGQGAKAKTRETARPVVNGTEEAAKLIDAFGAENHQSDFDWEKEYGEGFDVLHFTPLST</sequence>
<dbReference type="Gene3D" id="2.60.120.590">
    <property type="entry name" value="Alpha-ketoglutarate-dependent dioxygenase AlkB-like"/>
    <property type="match status" value="1"/>
</dbReference>
<proteinExistence type="predicted"/>
<dbReference type="HOGENOM" id="CLU_054792_0_0_1"/>
<accession>A0A067PCG6</accession>
<dbReference type="STRING" id="933084.A0A067PCG6"/>
<keyword evidence="4" id="KW-1185">Reference proteome</keyword>
<feature type="domain" description="Fe2OG dioxygenase" evidence="2">
    <location>
        <begin position="134"/>
        <end position="253"/>
    </location>
</feature>
<reference evidence="4" key="1">
    <citation type="journal article" date="2014" name="Proc. Natl. Acad. Sci. U.S.A.">
        <title>Extensive sampling of basidiomycete genomes demonstrates inadequacy of the white-rot/brown-rot paradigm for wood decay fungi.</title>
        <authorList>
            <person name="Riley R."/>
            <person name="Salamov A.A."/>
            <person name="Brown D.W."/>
            <person name="Nagy L.G."/>
            <person name="Floudas D."/>
            <person name="Held B.W."/>
            <person name="Levasseur A."/>
            <person name="Lombard V."/>
            <person name="Morin E."/>
            <person name="Otillar R."/>
            <person name="Lindquist E.A."/>
            <person name="Sun H."/>
            <person name="LaButti K.M."/>
            <person name="Schmutz J."/>
            <person name="Jabbour D."/>
            <person name="Luo H."/>
            <person name="Baker S.E."/>
            <person name="Pisabarro A.G."/>
            <person name="Walton J.D."/>
            <person name="Blanchette R.A."/>
            <person name="Henrissat B."/>
            <person name="Martin F."/>
            <person name="Cullen D."/>
            <person name="Hibbett D.S."/>
            <person name="Grigoriev I.V."/>
        </authorList>
    </citation>
    <scope>NUCLEOTIDE SEQUENCE [LARGE SCALE GENOMIC DNA]</scope>
    <source>
        <strain evidence="4">MUCL 33604</strain>
    </source>
</reference>